<dbReference type="EMBL" id="CAJNJA010009342">
    <property type="protein sequence ID" value="CAE7245811.1"/>
    <property type="molecule type" value="Genomic_DNA"/>
</dbReference>
<evidence type="ECO:0000256" key="2">
    <source>
        <dbReference type="PROSITE-ProRule" id="PRU00104"/>
    </source>
</evidence>
<evidence type="ECO:0000259" key="3">
    <source>
        <dbReference type="PROSITE" id="PS50237"/>
    </source>
</evidence>
<proteinExistence type="predicted"/>
<dbReference type="AlphaFoldDB" id="A0A812LRF1"/>
<dbReference type="Gene3D" id="3.90.1750.10">
    <property type="entry name" value="Hect, E3 ligase catalytic domains"/>
    <property type="match status" value="1"/>
</dbReference>
<dbReference type="Gene3D" id="3.30.2160.10">
    <property type="entry name" value="Hect, E3 ligase catalytic domain"/>
    <property type="match status" value="1"/>
</dbReference>
<keyword evidence="5" id="KW-1185">Reference proteome</keyword>
<feature type="non-terminal residue" evidence="4">
    <location>
        <position position="1"/>
    </location>
</feature>
<name>A0A812LRF1_9DINO</name>
<evidence type="ECO:0000313" key="5">
    <source>
        <dbReference type="Proteomes" id="UP000601435"/>
    </source>
</evidence>
<dbReference type="GO" id="GO:0004842">
    <property type="term" value="F:ubiquitin-protein transferase activity"/>
    <property type="evidence" value="ECO:0007669"/>
    <property type="project" value="InterPro"/>
</dbReference>
<comment type="caution">
    <text evidence="4">The sequence shown here is derived from an EMBL/GenBank/DDBJ whole genome shotgun (WGS) entry which is preliminary data.</text>
</comment>
<keyword evidence="1 2" id="KW-0833">Ubl conjugation pathway</keyword>
<organism evidence="4 5">
    <name type="scientific">Symbiodinium necroappetens</name>
    <dbReference type="NCBI Taxonomy" id="1628268"/>
    <lineage>
        <taxon>Eukaryota</taxon>
        <taxon>Sar</taxon>
        <taxon>Alveolata</taxon>
        <taxon>Dinophyceae</taxon>
        <taxon>Suessiales</taxon>
        <taxon>Symbiodiniaceae</taxon>
        <taxon>Symbiodinium</taxon>
    </lineage>
</organism>
<dbReference type="SUPFAM" id="SSF56204">
    <property type="entry name" value="Hect, E3 ligase catalytic domain"/>
    <property type="match status" value="1"/>
</dbReference>
<dbReference type="PROSITE" id="PS50237">
    <property type="entry name" value="HECT"/>
    <property type="match status" value="1"/>
</dbReference>
<dbReference type="OrthoDB" id="5981550at2759"/>
<evidence type="ECO:0000256" key="1">
    <source>
        <dbReference type="ARBA" id="ARBA00022786"/>
    </source>
</evidence>
<feature type="domain" description="HECT" evidence="3">
    <location>
        <begin position="24"/>
        <end position="118"/>
    </location>
</feature>
<reference evidence="4" key="1">
    <citation type="submission" date="2021-02" db="EMBL/GenBank/DDBJ databases">
        <authorList>
            <person name="Dougan E. K."/>
            <person name="Rhodes N."/>
            <person name="Thang M."/>
            <person name="Chan C."/>
        </authorList>
    </citation>
    <scope>NUCLEOTIDE SEQUENCE</scope>
</reference>
<comment type="caution">
    <text evidence="2">Lacks conserved residue(s) required for the propagation of feature annotation.</text>
</comment>
<dbReference type="Proteomes" id="UP000601435">
    <property type="component" value="Unassembled WGS sequence"/>
</dbReference>
<gene>
    <name evidence="4" type="primary">Ube3a</name>
    <name evidence="4" type="ORF">SNEC2469_LOCUS4769</name>
</gene>
<protein>
    <submittedName>
        <fullName evidence="4">Ube3a protein</fullName>
    </submittedName>
</protein>
<sequence length="139" mass="15926">GSDLEQHFGELGWERTGRLKGQSLSQASKSDFVNAYIDWRLSDDIEAQFKPFSRGFKQVVGDSHMLRMLDAEQLEWIVSGAQRPVDMAAVRSRADHEGWTFEERTAYLDPFWKFIESLAEDSVGAGLSSRMRRSDSWFS</sequence>
<evidence type="ECO:0000313" key="4">
    <source>
        <dbReference type="EMBL" id="CAE7245811.1"/>
    </source>
</evidence>
<accession>A0A812LRF1</accession>
<dbReference type="InterPro" id="IPR000569">
    <property type="entry name" value="HECT_dom"/>
</dbReference>
<dbReference type="Pfam" id="PF00632">
    <property type="entry name" value="HECT"/>
    <property type="match status" value="1"/>
</dbReference>
<dbReference type="InterPro" id="IPR035983">
    <property type="entry name" value="Hect_E3_ubiquitin_ligase"/>
</dbReference>